<reference evidence="6 7" key="1">
    <citation type="journal article" date="2014" name="Genome Announc.">
        <title>Draft Genome Sequence of the Agar-Degrading Bacterium Catenovulum sp. Strain DS-2, Isolated from Intestines of Haliotis diversicolor.</title>
        <authorList>
            <person name="Shan D."/>
            <person name="Li X."/>
            <person name="Gu Z."/>
            <person name="Wei G."/>
            <person name="Gao Z."/>
            <person name="Shao Z."/>
        </authorList>
    </citation>
    <scope>NUCLEOTIDE SEQUENCE [LARGE SCALE GENOMIC DNA]</scope>
    <source>
        <strain evidence="6 7">DS-2</strain>
    </source>
</reference>
<accession>W7QFA3</accession>
<dbReference type="eggNOG" id="COG0845">
    <property type="taxonomic scope" value="Bacteria"/>
</dbReference>
<feature type="compositionally biased region" description="Basic and acidic residues" evidence="2">
    <location>
        <begin position="32"/>
        <end position="65"/>
    </location>
</feature>
<dbReference type="PATRIC" id="fig|1328313.3.peg.1452"/>
<feature type="region of interest" description="Disordered" evidence="2">
    <location>
        <begin position="29"/>
        <end position="65"/>
    </location>
</feature>
<evidence type="ECO:0000313" key="6">
    <source>
        <dbReference type="EMBL" id="EWH10581.1"/>
    </source>
</evidence>
<feature type="domain" description="CzcB-like barrel-sandwich hybrid" evidence="4">
    <location>
        <begin position="110"/>
        <end position="181"/>
    </location>
</feature>
<name>W7QFA3_9ALTE</name>
<dbReference type="InterPro" id="IPR058647">
    <property type="entry name" value="BSH_CzcB-like"/>
</dbReference>
<evidence type="ECO:0000259" key="5">
    <source>
        <dbReference type="Pfam" id="PF25975"/>
    </source>
</evidence>
<dbReference type="Proteomes" id="UP000019276">
    <property type="component" value="Unassembled WGS sequence"/>
</dbReference>
<dbReference type="Gene3D" id="2.40.420.20">
    <property type="match status" value="1"/>
</dbReference>
<dbReference type="GO" id="GO:0030313">
    <property type="term" value="C:cell envelope"/>
    <property type="evidence" value="ECO:0007669"/>
    <property type="project" value="TreeGrafter"/>
</dbReference>
<dbReference type="STRING" id="1328313.DS2_07108"/>
<evidence type="ECO:0000256" key="3">
    <source>
        <dbReference type="SAM" id="SignalP"/>
    </source>
</evidence>
<dbReference type="Gene3D" id="2.40.50.100">
    <property type="match status" value="1"/>
</dbReference>
<dbReference type="PANTHER" id="PTHR30097:SF4">
    <property type="entry name" value="SLR6042 PROTEIN"/>
    <property type="match status" value="1"/>
</dbReference>
<evidence type="ECO:0000313" key="7">
    <source>
        <dbReference type="Proteomes" id="UP000019276"/>
    </source>
</evidence>
<dbReference type="SUPFAM" id="SSF51230">
    <property type="entry name" value="Single hybrid motif"/>
    <property type="match status" value="1"/>
</dbReference>
<gene>
    <name evidence="6" type="ORF">DS2_07108</name>
</gene>
<dbReference type="PANTHER" id="PTHR30097">
    <property type="entry name" value="CATION EFFLUX SYSTEM PROTEIN CUSB"/>
    <property type="match status" value="1"/>
</dbReference>
<feature type="chain" id="PRO_5004897950" evidence="3">
    <location>
        <begin position="31"/>
        <end position="335"/>
    </location>
</feature>
<evidence type="ECO:0000256" key="1">
    <source>
        <dbReference type="ARBA" id="ARBA00022448"/>
    </source>
</evidence>
<feature type="domain" description="CzcB-like C-terminal circularly permuted SH3-like" evidence="5">
    <location>
        <begin position="263"/>
        <end position="322"/>
    </location>
</feature>
<keyword evidence="1" id="KW-0813">Transport</keyword>
<protein>
    <submittedName>
        <fullName evidence="6">Biotin/lipoyl attachment</fullName>
    </submittedName>
</protein>
<keyword evidence="3" id="KW-0732">Signal</keyword>
<comment type="caution">
    <text evidence="6">The sequence shown here is derived from an EMBL/GenBank/DDBJ whole genome shotgun (WGS) entry which is preliminary data.</text>
</comment>
<dbReference type="RefSeq" id="WP_035014008.1">
    <property type="nucleotide sequence ID" value="NZ_ARZY01000010.1"/>
</dbReference>
<dbReference type="Pfam" id="PF25975">
    <property type="entry name" value="CzcB_C"/>
    <property type="match status" value="1"/>
</dbReference>
<feature type="signal peptide" evidence="3">
    <location>
        <begin position="1"/>
        <end position="30"/>
    </location>
</feature>
<dbReference type="AlphaFoldDB" id="W7QFA3"/>
<evidence type="ECO:0000259" key="4">
    <source>
        <dbReference type="Pfam" id="PF25973"/>
    </source>
</evidence>
<dbReference type="EMBL" id="ARZY01000010">
    <property type="protein sequence ID" value="EWH10581.1"/>
    <property type="molecule type" value="Genomic_DNA"/>
</dbReference>
<dbReference type="InterPro" id="IPR051909">
    <property type="entry name" value="MFP_Cation_Efflux"/>
</dbReference>
<dbReference type="InterPro" id="IPR011053">
    <property type="entry name" value="Single_hybrid_motif"/>
</dbReference>
<dbReference type="InterPro" id="IPR058649">
    <property type="entry name" value="CzcB_C"/>
</dbReference>
<organism evidence="6 7">
    <name type="scientific">Catenovulum agarivorans DS-2</name>
    <dbReference type="NCBI Taxonomy" id="1328313"/>
    <lineage>
        <taxon>Bacteria</taxon>
        <taxon>Pseudomonadati</taxon>
        <taxon>Pseudomonadota</taxon>
        <taxon>Gammaproteobacteria</taxon>
        <taxon>Alteromonadales</taxon>
        <taxon>Alteromonadaceae</taxon>
        <taxon>Catenovulum</taxon>
    </lineage>
</organism>
<evidence type="ECO:0000256" key="2">
    <source>
        <dbReference type="SAM" id="MobiDB-lite"/>
    </source>
</evidence>
<sequence length="335" mass="36813">MKKKKILNSPISLFKLMLVVIGLTTISTQASEPHEHGKNNEQHDEHDHEHEEHSHQGRDEKHGDEHADEFVTMSAEMAKQNGIETAIVTNGVIRDEEILYGKIVADPASLAHVNARFPGVIKEIKANIGDEVKKGEILVMIESNESLNQYSIKAPMSGRVVARQANIGELTNGENLLTIANFDVVWAQLSVFPNQLSKISDKQQVLIQSIEFNQSGQISYLTPSINNKPYSLAFVKLNNKTNNWPLGASIKGAVTTNQHSAPVVVPKEAIQEFEGNDVVFIKEGNEYHPNPVKTGASDAINIAIIEGLNVGESVVVKNSYLLVADLKKSEAGHEH</sequence>
<dbReference type="GO" id="GO:0060003">
    <property type="term" value="P:copper ion export"/>
    <property type="evidence" value="ECO:0007669"/>
    <property type="project" value="TreeGrafter"/>
</dbReference>
<dbReference type="Pfam" id="PF25973">
    <property type="entry name" value="BSH_CzcB"/>
    <property type="match status" value="1"/>
</dbReference>
<dbReference type="OrthoDB" id="9768185at2"/>
<proteinExistence type="predicted"/>
<dbReference type="GO" id="GO:0015679">
    <property type="term" value="P:plasma membrane copper ion transport"/>
    <property type="evidence" value="ECO:0007669"/>
    <property type="project" value="TreeGrafter"/>
</dbReference>
<keyword evidence="7" id="KW-1185">Reference proteome</keyword>